<reference evidence="3 4" key="1">
    <citation type="submission" date="2019-07" db="EMBL/GenBank/DDBJ databases">
        <title>Cryptosporangium phraense sp. nov., isolated from plant litter.</title>
        <authorList>
            <person name="Suriyachadkun C."/>
        </authorList>
    </citation>
    <scope>NUCLEOTIDE SEQUENCE [LARGE SCALE GENOMIC DNA]</scope>
    <source>
        <strain evidence="3 4">A-T 5661</strain>
    </source>
</reference>
<keyword evidence="4" id="KW-1185">Reference proteome</keyword>
<feature type="compositionally biased region" description="Basic residues" evidence="1">
    <location>
        <begin position="32"/>
        <end position="44"/>
    </location>
</feature>
<comment type="caution">
    <text evidence="3">The sequence shown here is derived from an EMBL/GenBank/DDBJ whole genome shotgun (WGS) entry which is preliminary data.</text>
</comment>
<evidence type="ECO:0000259" key="2">
    <source>
        <dbReference type="Pfam" id="PF13011"/>
    </source>
</evidence>
<sequence length="52" mass="5746">MYSAVRLVSRHRAEGDAGLHDRSSRPHSSPTRTHHKPKPARSRHGNQAALPA</sequence>
<organism evidence="3 4">
    <name type="scientific">Cryptosporangium phraense</name>
    <dbReference type="NCBI Taxonomy" id="2593070"/>
    <lineage>
        <taxon>Bacteria</taxon>
        <taxon>Bacillati</taxon>
        <taxon>Actinomycetota</taxon>
        <taxon>Actinomycetes</taxon>
        <taxon>Cryptosporangiales</taxon>
        <taxon>Cryptosporangiaceae</taxon>
        <taxon>Cryptosporangium</taxon>
    </lineage>
</organism>
<dbReference type="Pfam" id="PF13011">
    <property type="entry name" value="LZ_Tnp_IS481"/>
    <property type="match status" value="1"/>
</dbReference>
<feature type="compositionally biased region" description="Basic and acidic residues" evidence="1">
    <location>
        <begin position="11"/>
        <end position="24"/>
    </location>
</feature>
<feature type="domain" description="DNA-binding" evidence="2">
    <location>
        <begin position="6"/>
        <end position="32"/>
    </location>
</feature>
<evidence type="ECO:0000313" key="4">
    <source>
        <dbReference type="Proteomes" id="UP000317982"/>
    </source>
</evidence>
<dbReference type="Proteomes" id="UP000317982">
    <property type="component" value="Unassembled WGS sequence"/>
</dbReference>
<dbReference type="InterPro" id="IPR024967">
    <property type="entry name" value="DNA-bd_IS481-type"/>
</dbReference>
<accession>A0A545AFN9</accession>
<gene>
    <name evidence="3" type="ORF">FL583_36530</name>
</gene>
<dbReference type="EMBL" id="VIRS01000047">
    <property type="protein sequence ID" value="TQS40148.1"/>
    <property type="molecule type" value="Genomic_DNA"/>
</dbReference>
<dbReference type="AlphaFoldDB" id="A0A545AFN9"/>
<dbReference type="InParanoid" id="A0A545AFN9"/>
<evidence type="ECO:0000256" key="1">
    <source>
        <dbReference type="SAM" id="MobiDB-lite"/>
    </source>
</evidence>
<evidence type="ECO:0000313" key="3">
    <source>
        <dbReference type="EMBL" id="TQS40148.1"/>
    </source>
</evidence>
<feature type="region of interest" description="Disordered" evidence="1">
    <location>
        <begin position="1"/>
        <end position="52"/>
    </location>
</feature>
<protein>
    <recommendedName>
        <fullName evidence="2">DNA-binding domain-containing protein</fullName>
    </recommendedName>
</protein>
<name>A0A545AFN9_9ACTN</name>
<proteinExistence type="predicted"/>